<name>A0A075GDF8_9ARCH</name>
<reference evidence="1" key="1">
    <citation type="journal article" date="2014" name="Genome Biol. Evol.">
        <title>Pangenome evidence for extensive interdomain horizontal transfer affecting lineage core and shell genes in uncultured planktonic thaumarchaeota and euryarchaeota.</title>
        <authorList>
            <person name="Deschamps P."/>
            <person name="Zivanovic Y."/>
            <person name="Moreira D."/>
            <person name="Rodriguez-Valera F."/>
            <person name="Lopez-Garcia P."/>
        </authorList>
    </citation>
    <scope>NUCLEOTIDE SEQUENCE</scope>
</reference>
<organism evidence="1">
    <name type="scientific">uncultured marine thaumarchaeote KM3_14_C04</name>
    <dbReference type="NCBI Taxonomy" id="1456014"/>
    <lineage>
        <taxon>Archaea</taxon>
        <taxon>Nitrososphaerota</taxon>
        <taxon>environmental samples</taxon>
    </lineage>
</organism>
<sequence length="117" mass="12990">MQYFQAVQIGKQRANKAQMVLFDISGFAMLTLTTKKIDGKFVPVGEESFVTVIKTGDGFVIILVDEGGFTKAQTKALEKEEAKKILNKVLASGIAEFPSKEIKIWTDTYPTVQDELK</sequence>
<accession>A0A075GDF8</accession>
<proteinExistence type="predicted"/>
<protein>
    <submittedName>
        <fullName evidence="1">Uncharacterized protein</fullName>
    </submittedName>
</protein>
<evidence type="ECO:0000313" key="1">
    <source>
        <dbReference type="EMBL" id="AIF01649.1"/>
    </source>
</evidence>
<dbReference type="AlphaFoldDB" id="A0A075GDF8"/>
<dbReference type="EMBL" id="KF900627">
    <property type="protein sequence ID" value="AIF01649.1"/>
    <property type="molecule type" value="Genomic_DNA"/>
</dbReference>